<feature type="domain" description="N-acetyltransferase" evidence="4">
    <location>
        <begin position="21"/>
        <end position="181"/>
    </location>
</feature>
<dbReference type="RefSeq" id="WP_136368593.1">
    <property type="nucleotide sequence ID" value="NZ_SSOB01000004.1"/>
</dbReference>
<evidence type="ECO:0000256" key="3">
    <source>
        <dbReference type="ARBA" id="ARBA00038502"/>
    </source>
</evidence>
<dbReference type="PROSITE" id="PS51186">
    <property type="entry name" value="GNAT"/>
    <property type="match status" value="1"/>
</dbReference>
<dbReference type="OrthoDB" id="9795206at2"/>
<evidence type="ECO:0000313" key="6">
    <source>
        <dbReference type="Proteomes" id="UP000310636"/>
    </source>
</evidence>
<sequence>MSFELRTRRLRLRSLDKSHAEIVRDYFARNREFLEPWEVRRSDEYYTVKTHKKLLAADRESEELGQMVKLWLFKAEEPSRVIGSVSLSNIVRGAFLSCHLGYRLDCEEIRHGYMTEALRELIGYAFGELRLHRIEANIMPRNAASLATVRKLGFYEEGLAQKYLYINGVWEDHIHMVLRNEALER</sequence>
<reference evidence="5 6" key="1">
    <citation type="submission" date="2019-04" db="EMBL/GenBank/DDBJ databases">
        <title>Cohnella sp. nov. isolated from preserved vegetables.</title>
        <authorList>
            <person name="Lin S.-Y."/>
            <person name="Hung M.-H."/>
            <person name="Young C.-C."/>
        </authorList>
    </citation>
    <scope>NUCLEOTIDE SEQUENCE [LARGE SCALE GENOMIC DNA]</scope>
    <source>
        <strain evidence="5 6">CC-MHH1044</strain>
    </source>
</reference>
<dbReference type="Gene3D" id="3.40.630.30">
    <property type="match status" value="1"/>
</dbReference>
<dbReference type="InterPro" id="IPR000182">
    <property type="entry name" value="GNAT_dom"/>
</dbReference>
<organism evidence="5 6">
    <name type="scientific">Cohnella fermenti</name>
    <dbReference type="NCBI Taxonomy" id="2565925"/>
    <lineage>
        <taxon>Bacteria</taxon>
        <taxon>Bacillati</taxon>
        <taxon>Bacillota</taxon>
        <taxon>Bacilli</taxon>
        <taxon>Bacillales</taxon>
        <taxon>Paenibacillaceae</taxon>
        <taxon>Cohnella</taxon>
    </lineage>
</organism>
<name>A0A4S4C7X2_9BACL</name>
<dbReference type="SUPFAM" id="SSF55729">
    <property type="entry name" value="Acyl-CoA N-acyltransferases (Nat)"/>
    <property type="match status" value="1"/>
</dbReference>
<dbReference type="Proteomes" id="UP000310636">
    <property type="component" value="Unassembled WGS sequence"/>
</dbReference>
<comment type="similarity">
    <text evidence="3">Belongs to the acetyltransferase family. RimJ subfamily.</text>
</comment>
<evidence type="ECO:0000256" key="1">
    <source>
        <dbReference type="ARBA" id="ARBA00022679"/>
    </source>
</evidence>
<dbReference type="PANTHER" id="PTHR43792">
    <property type="entry name" value="GNAT FAMILY, PUTATIVE (AFU_ORTHOLOGUE AFUA_3G00765)-RELATED-RELATED"/>
    <property type="match status" value="1"/>
</dbReference>
<dbReference type="EMBL" id="SSOB01000004">
    <property type="protein sequence ID" value="THF83437.1"/>
    <property type="molecule type" value="Genomic_DNA"/>
</dbReference>
<gene>
    <name evidence="5" type="ORF">E6C55_04535</name>
</gene>
<keyword evidence="6" id="KW-1185">Reference proteome</keyword>
<accession>A0A4S4C7X2</accession>
<dbReference type="Pfam" id="PF13302">
    <property type="entry name" value="Acetyltransf_3"/>
    <property type="match status" value="1"/>
</dbReference>
<evidence type="ECO:0000313" key="5">
    <source>
        <dbReference type="EMBL" id="THF83437.1"/>
    </source>
</evidence>
<dbReference type="GO" id="GO:0008999">
    <property type="term" value="F:protein-N-terminal-alanine acetyltransferase activity"/>
    <property type="evidence" value="ECO:0007669"/>
    <property type="project" value="TreeGrafter"/>
</dbReference>
<dbReference type="AlphaFoldDB" id="A0A4S4C7X2"/>
<evidence type="ECO:0000256" key="2">
    <source>
        <dbReference type="ARBA" id="ARBA00023315"/>
    </source>
</evidence>
<proteinExistence type="inferred from homology"/>
<keyword evidence="1 5" id="KW-0808">Transferase</keyword>
<dbReference type="InterPro" id="IPR016181">
    <property type="entry name" value="Acyl_CoA_acyltransferase"/>
</dbReference>
<evidence type="ECO:0000259" key="4">
    <source>
        <dbReference type="PROSITE" id="PS51186"/>
    </source>
</evidence>
<dbReference type="InterPro" id="IPR051531">
    <property type="entry name" value="N-acetyltransferase"/>
</dbReference>
<comment type="caution">
    <text evidence="5">The sequence shown here is derived from an EMBL/GenBank/DDBJ whole genome shotgun (WGS) entry which is preliminary data.</text>
</comment>
<dbReference type="PANTHER" id="PTHR43792:SF8">
    <property type="entry name" value="[RIBOSOMAL PROTEIN US5]-ALANINE N-ACETYLTRANSFERASE"/>
    <property type="match status" value="1"/>
</dbReference>
<dbReference type="GO" id="GO:0005737">
    <property type="term" value="C:cytoplasm"/>
    <property type="evidence" value="ECO:0007669"/>
    <property type="project" value="TreeGrafter"/>
</dbReference>
<protein>
    <submittedName>
        <fullName evidence="5">GNAT family N-acetyltransferase</fullName>
    </submittedName>
</protein>
<keyword evidence="2" id="KW-0012">Acyltransferase</keyword>